<dbReference type="InterPro" id="IPR036388">
    <property type="entry name" value="WH-like_DNA-bd_sf"/>
</dbReference>
<dbReference type="InterPro" id="IPR053173">
    <property type="entry name" value="SAM-binding_MTase"/>
</dbReference>
<dbReference type="SUPFAM" id="SSF46785">
    <property type="entry name" value="Winged helix' DNA-binding domain"/>
    <property type="match status" value="1"/>
</dbReference>
<evidence type="ECO:0000313" key="4">
    <source>
        <dbReference type="Proteomes" id="UP001500928"/>
    </source>
</evidence>
<evidence type="ECO:0000313" key="3">
    <source>
        <dbReference type="EMBL" id="GAA4791866.1"/>
    </source>
</evidence>
<protein>
    <submittedName>
        <fullName evidence="3">Class I SAM-dependent methyltransferase</fullName>
    </submittedName>
</protein>
<comment type="caution">
    <text evidence="3">The sequence shown here is derived from an EMBL/GenBank/DDBJ whole genome shotgun (WGS) entry which is preliminary data.</text>
</comment>
<dbReference type="Pfam" id="PF13847">
    <property type="entry name" value="Methyltransf_31"/>
    <property type="match status" value="1"/>
</dbReference>
<dbReference type="Proteomes" id="UP001500928">
    <property type="component" value="Unassembled WGS sequence"/>
</dbReference>
<dbReference type="Gene3D" id="3.40.50.150">
    <property type="entry name" value="Vaccinia Virus protein VP39"/>
    <property type="match status" value="1"/>
</dbReference>
<evidence type="ECO:0000259" key="1">
    <source>
        <dbReference type="Pfam" id="PF13847"/>
    </source>
</evidence>
<keyword evidence="3" id="KW-0489">Methyltransferase</keyword>
<dbReference type="InterPro" id="IPR025714">
    <property type="entry name" value="Methyltranfer_dom"/>
</dbReference>
<dbReference type="Pfam" id="PF21320">
    <property type="entry name" value="WHD_Rv2258c"/>
    <property type="match status" value="1"/>
</dbReference>
<sequence>MTSTPTAATATIDPATLEALVGQVITDAGAALVVPLGLLGDRLGLFSAMAGRDATTAAELAAGTGLSERYLREWLETMAAAGYVTYDGDTDGSARSARYRLSPEQTEIFTNPESPAYVAGALQNLTAATRMLDRLTEAFRTGEGIGWHEQHEDMFVGTERFFRPGYLANLTTSWIPALDGIEERLRAGGSVADVGCGLGSSTVIMAQAYPRSRMVGLDYHPQSVELAQSRAEAAGVADRVTFRVAPATDLAGQYDLITFFDCLHDMPDPVGALRAARDAVGEGGAVMLVEPMSWDRVPDALNPLGRLLLGASMFVCLPSGLSADPAAGLGNQAGPARTCEIAREAGFGTARLATSTEVNHVYELRP</sequence>
<keyword evidence="4" id="KW-1185">Reference proteome</keyword>
<organism evidence="3 4">
    <name type="scientific">Actinomycetospora chlora</name>
    <dbReference type="NCBI Taxonomy" id="663608"/>
    <lineage>
        <taxon>Bacteria</taxon>
        <taxon>Bacillati</taxon>
        <taxon>Actinomycetota</taxon>
        <taxon>Actinomycetes</taxon>
        <taxon>Pseudonocardiales</taxon>
        <taxon>Pseudonocardiaceae</taxon>
        <taxon>Actinomycetospora</taxon>
    </lineage>
</organism>
<evidence type="ECO:0000259" key="2">
    <source>
        <dbReference type="Pfam" id="PF21320"/>
    </source>
</evidence>
<reference evidence="4" key="1">
    <citation type="journal article" date="2019" name="Int. J. Syst. Evol. Microbiol.">
        <title>The Global Catalogue of Microorganisms (GCM) 10K type strain sequencing project: providing services to taxonomists for standard genome sequencing and annotation.</title>
        <authorList>
            <consortium name="The Broad Institute Genomics Platform"/>
            <consortium name="The Broad Institute Genome Sequencing Center for Infectious Disease"/>
            <person name="Wu L."/>
            <person name="Ma J."/>
        </authorList>
    </citation>
    <scope>NUCLEOTIDE SEQUENCE [LARGE SCALE GENOMIC DNA]</scope>
    <source>
        <strain evidence="4">JCM 17979</strain>
    </source>
</reference>
<dbReference type="CDD" id="cd02440">
    <property type="entry name" value="AdoMet_MTases"/>
    <property type="match status" value="1"/>
</dbReference>
<dbReference type="EMBL" id="BAABHO010000021">
    <property type="protein sequence ID" value="GAA4791866.1"/>
    <property type="molecule type" value="Genomic_DNA"/>
</dbReference>
<keyword evidence="3" id="KW-0808">Transferase</keyword>
<dbReference type="InterPro" id="IPR029063">
    <property type="entry name" value="SAM-dependent_MTases_sf"/>
</dbReference>
<feature type="domain" description="Methyltransferase" evidence="1">
    <location>
        <begin position="187"/>
        <end position="292"/>
    </location>
</feature>
<dbReference type="PANTHER" id="PTHR45128">
    <property type="entry name" value="METHYLTRANSFERASE TYPE 11"/>
    <property type="match status" value="1"/>
</dbReference>
<dbReference type="SUPFAM" id="SSF53335">
    <property type="entry name" value="S-adenosyl-L-methionine-dependent methyltransferases"/>
    <property type="match status" value="1"/>
</dbReference>
<dbReference type="Gene3D" id="1.10.10.10">
    <property type="entry name" value="Winged helix-like DNA-binding domain superfamily/Winged helix DNA-binding domain"/>
    <property type="match status" value="1"/>
</dbReference>
<gene>
    <name evidence="3" type="ORF">GCM10023200_28920</name>
</gene>
<dbReference type="InterPro" id="IPR036390">
    <property type="entry name" value="WH_DNA-bd_sf"/>
</dbReference>
<feature type="domain" description="S-adenosylmethionine-dependent methyltransferase Rv2258c-like winged HTH" evidence="2">
    <location>
        <begin position="39"/>
        <end position="110"/>
    </location>
</feature>
<dbReference type="InterPro" id="IPR048711">
    <property type="entry name" value="WHD_Rv2258c"/>
</dbReference>
<dbReference type="PANTHER" id="PTHR45128:SF2">
    <property type="entry name" value="METHYLTRANSFERASE DOMAIN-CONTAINING PROTEIN"/>
    <property type="match status" value="1"/>
</dbReference>
<dbReference type="GO" id="GO:0032259">
    <property type="term" value="P:methylation"/>
    <property type="evidence" value="ECO:0007669"/>
    <property type="project" value="UniProtKB-KW"/>
</dbReference>
<dbReference type="RefSeq" id="WP_345415805.1">
    <property type="nucleotide sequence ID" value="NZ_BAABHO010000021.1"/>
</dbReference>
<name>A0ABP9B885_9PSEU</name>
<dbReference type="GO" id="GO:0008168">
    <property type="term" value="F:methyltransferase activity"/>
    <property type="evidence" value="ECO:0007669"/>
    <property type="project" value="UniProtKB-KW"/>
</dbReference>
<accession>A0ABP9B885</accession>
<proteinExistence type="predicted"/>